<organism evidence="3 4">
    <name type="scientific">Maribacter aquivivus</name>
    <dbReference type="NCBI Taxonomy" id="228958"/>
    <lineage>
        <taxon>Bacteria</taxon>
        <taxon>Pseudomonadati</taxon>
        <taxon>Bacteroidota</taxon>
        <taxon>Flavobacteriia</taxon>
        <taxon>Flavobacteriales</taxon>
        <taxon>Flavobacteriaceae</taxon>
        <taxon>Maribacter</taxon>
    </lineage>
</organism>
<evidence type="ECO:0000256" key="2">
    <source>
        <dbReference type="SAM" id="Phobius"/>
    </source>
</evidence>
<feature type="transmembrane region" description="Helical" evidence="2">
    <location>
        <begin position="316"/>
        <end position="334"/>
    </location>
</feature>
<feature type="coiled-coil region" evidence="1">
    <location>
        <begin position="179"/>
        <end position="210"/>
    </location>
</feature>
<feature type="coiled-coil region" evidence="1">
    <location>
        <begin position="112"/>
        <end position="142"/>
    </location>
</feature>
<keyword evidence="2" id="KW-1133">Transmembrane helix</keyword>
<dbReference type="Proteomes" id="UP000184314">
    <property type="component" value="Unassembled WGS sequence"/>
</dbReference>
<dbReference type="STRING" id="228958.SAMN04488007_2261"/>
<dbReference type="OrthoDB" id="1406605at2"/>
<evidence type="ECO:0000313" key="3">
    <source>
        <dbReference type="EMBL" id="SHK17489.1"/>
    </source>
</evidence>
<proteinExistence type="predicted"/>
<reference evidence="4" key="1">
    <citation type="submission" date="2016-11" db="EMBL/GenBank/DDBJ databases">
        <authorList>
            <person name="Varghese N."/>
            <person name="Submissions S."/>
        </authorList>
    </citation>
    <scope>NUCLEOTIDE SEQUENCE [LARGE SCALE GENOMIC DNA]</scope>
    <source>
        <strain evidence="4">DSM 16478</strain>
    </source>
</reference>
<keyword evidence="1" id="KW-0175">Coiled coil</keyword>
<protein>
    <submittedName>
        <fullName evidence="3">Uncharacterized protein</fullName>
    </submittedName>
</protein>
<evidence type="ECO:0000256" key="1">
    <source>
        <dbReference type="SAM" id="Coils"/>
    </source>
</evidence>
<evidence type="ECO:0000313" key="4">
    <source>
        <dbReference type="Proteomes" id="UP000184314"/>
    </source>
</evidence>
<dbReference type="EMBL" id="FQZX01000002">
    <property type="protein sequence ID" value="SHK17489.1"/>
    <property type="molecule type" value="Genomic_DNA"/>
</dbReference>
<dbReference type="RefSeq" id="WP_073244202.1">
    <property type="nucleotide sequence ID" value="NZ_FQZX01000002.1"/>
</dbReference>
<accession>A0A1M6QB39</accession>
<keyword evidence="2" id="KW-0472">Membrane</keyword>
<feature type="transmembrane region" description="Helical" evidence="2">
    <location>
        <begin position="282"/>
        <end position="304"/>
    </location>
</feature>
<name>A0A1M6QB39_9FLAO</name>
<sequence length="449" mass="51177">MFEGKISKKIEYLEEERKKLWDRLSELEKQVSEKPSDIEKEAKQASKKAAEYRNKAEIRLGEANDIHSRLVNIETEIDTKLGDIISNHTKSIEVNKKLLENGTNLANLVTRISEVLEEHPEIEEEIDKLDELILKIEENSSKANTTYKGILTKKNEIDEFHREILGYEDEDEDGEIINVEGLKKELETSYNQLTEVSENLEVNLEDLKLKSEGQYNDFIKTNQGDIDILKSNSKKEYDKINKQIESLLPNALTAGLSSAFVTKKGEEEELYKEYKKSFNNGILFISLSALLPITISIVYLLSGATLTDTIERAPKIMLAFLPLYIPLVWVTISANKKVNLSKRLIEEYSHKQVLSMTIEGLSKQIENIEDAAMSEELRIKLLNSFLNVTSENPGKLILNYQKSDNPILNYFDRDKKKDKTIVDTIKDSTKDIIKTATDEIADGIVNKGV</sequence>
<feature type="coiled-coil region" evidence="1">
    <location>
        <begin position="351"/>
        <end position="378"/>
    </location>
</feature>
<keyword evidence="2" id="KW-0812">Transmembrane</keyword>
<gene>
    <name evidence="3" type="ORF">SAMN04488007_2261</name>
</gene>
<keyword evidence="4" id="KW-1185">Reference proteome</keyword>
<dbReference type="AlphaFoldDB" id="A0A1M6QB39"/>